<dbReference type="InterPro" id="IPR001638">
    <property type="entry name" value="Solute-binding_3/MltF_N"/>
</dbReference>
<dbReference type="InterPro" id="IPR037522">
    <property type="entry name" value="HD_GYP_dom"/>
</dbReference>
<dbReference type="PANTHER" id="PTHR45228">
    <property type="entry name" value="CYCLIC DI-GMP PHOSPHODIESTERASE TM_0186-RELATED"/>
    <property type="match status" value="1"/>
</dbReference>
<dbReference type="Gene3D" id="6.10.340.10">
    <property type="match status" value="1"/>
</dbReference>
<dbReference type="PROSITE" id="PS51832">
    <property type="entry name" value="HD_GYP"/>
    <property type="match status" value="1"/>
</dbReference>
<keyword evidence="1" id="KW-0472">Membrane</keyword>
<dbReference type="CDD" id="cd01007">
    <property type="entry name" value="PBP2_BvgS_HisK_like"/>
    <property type="match status" value="1"/>
</dbReference>
<gene>
    <name evidence="3" type="ORF">GCM10009111_28370</name>
</gene>
<dbReference type="CDD" id="cd00077">
    <property type="entry name" value="HDc"/>
    <property type="match status" value="1"/>
</dbReference>
<proteinExistence type="predicted"/>
<dbReference type="Gene3D" id="3.30.450.20">
    <property type="entry name" value="PAS domain"/>
    <property type="match status" value="1"/>
</dbReference>
<dbReference type="Gene3D" id="1.10.3210.10">
    <property type="entry name" value="Hypothetical protein af1432"/>
    <property type="match status" value="2"/>
</dbReference>
<reference evidence="3 4" key="1">
    <citation type="journal article" date="2019" name="Int. J. Syst. Evol. Microbiol.">
        <title>The Global Catalogue of Microorganisms (GCM) 10K type strain sequencing project: providing services to taxonomists for standard genome sequencing and annotation.</title>
        <authorList>
            <consortium name="The Broad Institute Genomics Platform"/>
            <consortium name="The Broad Institute Genome Sequencing Center for Infectious Disease"/>
            <person name="Wu L."/>
            <person name="Ma J."/>
        </authorList>
    </citation>
    <scope>NUCLEOTIDE SEQUENCE [LARGE SCALE GENOMIC DNA]</scope>
    <source>
        <strain evidence="3 4">JCM 15608</strain>
    </source>
</reference>
<evidence type="ECO:0000259" key="2">
    <source>
        <dbReference type="PROSITE" id="PS51832"/>
    </source>
</evidence>
<keyword evidence="4" id="KW-1185">Reference proteome</keyword>
<dbReference type="Pfam" id="PF00497">
    <property type="entry name" value="SBP_bac_3"/>
    <property type="match status" value="1"/>
</dbReference>
<dbReference type="Pfam" id="PF13487">
    <property type="entry name" value="HD_5"/>
    <property type="match status" value="1"/>
</dbReference>
<organism evidence="3 4">
    <name type="scientific">Colwellia asteriadis</name>
    <dbReference type="NCBI Taxonomy" id="517723"/>
    <lineage>
        <taxon>Bacteria</taxon>
        <taxon>Pseudomonadati</taxon>
        <taxon>Pseudomonadota</taxon>
        <taxon>Gammaproteobacteria</taxon>
        <taxon>Alteromonadales</taxon>
        <taxon>Colwelliaceae</taxon>
        <taxon>Colwellia</taxon>
    </lineage>
</organism>
<dbReference type="Gene3D" id="3.40.190.10">
    <property type="entry name" value="Periplasmic binding protein-like II"/>
    <property type="match status" value="2"/>
</dbReference>
<dbReference type="PANTHER" id="PTHR45228:SF5">
    <property type="entry name" value="CYCLIC DI-GMP PHOSPHODIESTERASE VC_1348-RELATED"/>
    <property type="match status" value="1"/>
</dbReference>
<dbReference type="SMART" id="SM00062">
    <property type="entry name" value="PBPb"/>
    <property type="match status" value="1"/>
</dbReference>
<keyword evidence="1" id="KW-1133">Transmembrane helix</keyword>
<dbReference type="Proteomes" id="UP001500021">
    <property type="component" value="Unassembled WGS sequence"/>
</dbReference>
<evidence type="ECO:0000256" key="1">
    <source>
        <dbReference type="SAM" id="Phobius"/>
    </source>
</evidence>
<evidence type="ECO:0000313" key="3">
    <source>
        <dbReference type="EMBL" id="GAA0821414.1"/>
    </source>
</evidence>
<sequence length="1062" mass="120329">MRLFKLSRLKRIQKHTIRFTVVSIFILATIVTATIAISLQYHFSKNMATESASQLFSLTSQNTTQHLHAVDQRAEDVTRMFAQFTDLVNGNAASSSTLSMFIEMLKNNNTFYAVYLGFGNGDFYELVNLNASPIIRSQFNALPEDRWVLVTVSDVNHQRKRRLNYLHSDLSSRAITEEPSDYDVRSRLWYQDAKTGKVSKTEPYLFQNLQAPGQTYSAKIPNTETVFAIDIALSSFEEYLTEQGLNNTGVSDKEIYLFQKTGEIIASNQKKQTQNALKNSPKITLTPEEKILINNTPSLKVSNEFDWAPVDFSIAGTPYGYSIDALTLINQMTGLNFEYVNGFTWPELVYGFESGSIDILQPVFNNPINQKKGLLSSSFLELPFAIITSENNAVINNIAQLNGKKLAIPDGWSIISTIEQYFPNIEIVLYPSTKAVLNAVSRNEVFAGLDNEAVFRYIQKQFFINNIQYHQNINFLPATVTPSLHFVLKHSETALMAIINRAIAAITPEQKLALAQKWLSLDAINSTSSELAVVPYAELLQLAKEPETFGKLLPITIKEVDSFIYLMPVNQAETEFLAIIVPSTTIFASSIDKVKVSIIITTLCLLLILPISWFFSSPIVHPIKILAIENDKIKNRQYDQVNRVVSHIKEIDALALSLVDMASAIKEHEKKQEELMDSFIQLIANTIDEKSPYTGGHCNRVPELGFMLADAAAADTGSVFNSFNFETPAQYREFKIAAWLHDCGKIITPEHIVDKGSKLECIYNRIHEVRMRFEVLWRDAEIRYYQALIESPDNKEQLNAKLLEQQNTLQNDFTFIATSNVGGEFMSDDKVERLKQLSTITWQRNFDDRIGLSPVEEEHLATISPRAKSTLPVREKLLNDKAEHITTRTLTPTYDKHLGIKMAVPENQYNLGELYNLSISRGTLTAEDRYKINEHIIGTIKMLEQLPFPPELANVPRYASTHHETLIGTGYPRKLTAEDLSIPERVLVIADIFEALTAADRPYKKAKSLSVSIDILHKFALDQHIDHDLFELFLTSGVYREYANKFMEPEQIDEVNIDKYLR</sequence>
<evidence type="ECO:0000313" key="4">
    <source>
        <dbReference type="Proteomes" id="UP001500021"/>
    </source>
</evidence>
<dbReference type="EMBL" id="BAAAFA010000010">
    <property type="protein sequence ID" value="GAA0821414.1"/>
    <property type="molecule type" value="Genomic_DNA"/>
</dbReference>
<dbReference type="SUPFAM" id="SSF53850">
    <property type="entry name" value="Periplasmic binding protein-like II"/>
    <property type="match status" value="1"/>
</dbReference>
<name>A0ABN1L9P5_9GAMM</name>
<keyword evidence="1" id="KW-0812">Transmembrane</keyword>
<dbReference type="InterPro" id="IPR052020">
    <property type="entry name" value="Cyclic_di-GMP/3'3'-cGAMP_PDE"/>
</dbReference>
<comment type="caution">
    <text evidence="3">The sequence shown here is derived from an EMBL/GenBank/DDBJ whole genome shotgun (WGS) entry which is preliminary data.</text>
</comment>
<protein>
    <recommendedName>
        <fullName evidence="2">HD-GYP domain-containing protein</fullName>
    </recommendedName>
</protein>
<dbReference type="InterPro" id="IPR003607">
    <property type="entry name" value="HD/PDEase_dom"/>
</dbReference>
<dbReference type="RefSeq" id="WP_343818300.1">
    <property type="nucleotide sequence ID" value="NZ_BAAAFA010000010.1"/>
</dbReference>
<dbReference type="SUPFAM" id="SSF109604">
    <property type="entry name" value="HD-domain/PDEase-like"/>
    <property type="match status" value="2"/>
</dbReference>
<feature type="domain" description="HD-GYP" evidence="2">
    <location>
        <begin position="842"/>
        <end position="1048"/>
    </location>
</feature>
<feature type="transmembrane region" description="Helical" evidence="1">
    <location>
        <begin position="21"/>
        <end position="43"/>
    </location>
</feature>
<accession>A0ABN1L9P5</accession>